<name>A0ABU6K046_9RHOO</name>
<dbReference type="InterPro" id="IPR036259">
    <property type="entry name" value="MFS_trans_sf"/>
</dbReference>
<sequence>MSAVDTHTGVRAVAGGTHRTAVLAIVLVSYLMIVLDISIVITALPKIQRSLDFSATELSWVQNAYTLAFGGLLLLGARAGDILGRRRMFVVGMSLFTVTSLAIGLAQSPAWLLLARAIQGIGAATLAPSTLALLSTNFPEGPQRTRALSLYGATAGVGASIGLVLGGVIADWLSWRVGFFINLPIGIAVIFGALRYINETRRRPGQFDLAGALSSTLGMTALVFGLVRSAATGWSDALTQASLAAGVLLMAFLVWNEARVAQPIMPLRLFANRERAGAYAARVLFLGAMVGFWFFTTQFLQHVLGFTPFEAGLAYLPTTLPNFASALMVPRLTRRFGNGPVLAGGLALTLLGMIWLAFVTVDASYLTGIALPMILLGVGQGCTLSPLTISGVAGVAAEDAGAASGLVNAAHQLGGSLGLAILVVVFASVGTGEEQGGRAAGATDRRILRRRCCDAGVCAPHRLLLHRARATAAARARLMFAPRPSA</sequence>
<evidence type="ECO:0000259" key="8">
    <source>
        <dbReference type="PROSITE" id="PS50850"/>
    </source>
</evidence>
<evidence type="ECO:0000256" key="1">
    <source>
        <dbReference type="ARBA" id="ARBA00004651"/>
    </source>
</evidence>
<feature type="transmembrane region" description="Helical" evidence="7">
    <location>
        <begin position="148"/>
        <end position="169"/>
    </location>
</feature>
<dbReference type="Proteomes" id="UP001331561">
    <property type="component" value="Unassembled WGS sequence"/>
</dbReference>
<dbReference type="Pfam" id="PF07690">
    <property type="entry name" value="MFS_1"/>
    <property type="match status" value="1"/>
</dbReference>
<feature type="transmembrane region" description="Helical" evidence="7">
    <location>
        <begin position="175"/>
        <end position="197"/>
    </location>
</feature>
<gene>
    <name evidence="9" type="ORF">VVD49_06205</name>
</gene>
<proteinExistence type="predicted"/>
<feature type="transmembrane region" description="Helical" evidence="7">
    <location>
        <begin position="373"/>
        <end position="397"/>
    </location>
</feature>
<dbReference type="Gene3D" id="1.20.1250.20">
    <property type="entry name" value="MFS general substrate transporter like domains"/>
    <property type="match status" value="1"/>
</dbReference>
<feature type="transmembrane region" description="Helical" evidence="7">
    <location>
        <begin position="209"/>
        <end position="231"/>
    </location>
</feature>
<dbReference type="PANTHER" id="PTHR42718:SF46">
    <property type="entry name" value="BLR6921 PROTEIN"/>
    <property type="match status" value="1"/>
</dbReference>
<evidence type="ECO:0000256" key="7">
    <source>
        <dbReference type="SAM" id="Phobius"/>
    </source>
</evidence>
<dbReference type="SUPFAM" id="SSF103473">
    <property type="entry name" value="MFS general substrate transporter"/>
    <property type="match status" value="1"/>
</dbReference>
<dbReference type="InterPro" id="IPR020846">
    <property type="entry name" value="MFS_dom"/>
</dbReference>
<keyword evidence="10" id="KW-1185">Reference proteome</keyword>
<feature type="domain" description="Major facilitator superfamily (MFS) profile" evidence="8">
    <location>
        <begin position="22"/>
        <end position="485"/>
    </location>
</feature>
<feature type="transmembrane region" description="Helical" evidence="7">
    <location>
        <begin position="88"/>
        <end position="107"/>
    </location>
</feature>
<dbReference type="RefSeq" id="WP_327598266.1">
    <property type="nucleotide sequence ID" value="NZ_JAYXHS010000001.1"/>
</dbReference>
<dbReference type="PANTHER" id="PTHR42718">
    <property type="entry name" value="MAJOR FACILITATOR SUPERFAMILY MULTIDRUG TRANSPORTER MFSC"/>
    <property type="match status" value="1"/>
</dbReference>
<feature type="transmembrane region" description="Helical" evidence="7">
    <location>
        <begin position="341"/>
        <end position="361"/>
    </location>
</feature>
<keyword evidence="3" id="KW-1003">Cell membrane</keyword>
<evidence type="ECO:0000256" key="6">
    <source>
        <dbReference type="ARBA" id="ARBA00023136"/>
    </source>
</evidence>
<evidence type="ECO:0000256" key="5">
    <source>
        <dbReference type="ARBA" id="ARBA00022989"/>
    </source>
</evidence>
<evidence type="ECO:0000313" key="10">
    <source>
        <dbReference type="Proteomes" id="UP001331561"/>
    </source>
</evidence>
<evidence type="ECO:0000256" key="4">
    <source>
        <dbReference type="ARBA" id="ARBA00022692"/>
    </source>
</evidence>
<dbReference type="InterPro" id="IPR011701">
    <property type="entry name" value="MFS"/>
</dbReference>
<feature type="transmembrane region" description="Helical" evidence="7">
    <location>
        <begin position="237"/>
        <end position="255"/>
    </location>
</feature>
<reference evidence="9 10" key="1">
    <citation type="submission" date="2024-01" db="EMBL/GenBank/DDBJ databases">
        <title>Uliginosibacterium soil sp. nov.</title>
        <authorList>
            <person name="Lv Y."/>
        </authorList>
    </citation>
    <scope>NUCLEOTIDE SEQUENCE [LARGE SCALE GENOMIC DNA]</scope>
    <source>
        <strain evidence="9 10">H3</strain>
    </source>
</reference>
<feature type="transmembrane region" description="Helical" evidence="7">
    <location>
        <begin position="21"/>
        <end position="44"/>
    </location>
</feature>
<evidence type="ECO:0000256" key="3">
    <source>
        <dbReference type="ARBA" id="ARBA00022475"/>
    </source>
</evidence>
<feature type="transmembrane region" description="Helical" evidence="7">
    <location>
        <begin position="409"/>
        <end position="429"/>
    </location>
</feature>
<evidence type="ECO:0000313" key="9">
    <source>
        <dbReference type="EMBL" id="MEC5385307.1"/>
    </source>
</evidence>
<organism evidence="9 10">
    <name type="scientific">Uliginosibacterium silvisoli</name>
    <dbReference type="NCBI Taxonomy" id="3114758"/>
    <lineage>
        <taxon>Bacteria</taxon>
        <taxon>Pseudomonadati</taxon>
        <taxon>Pseudomonadota</taxon>
        <taxon>Betaproteobacteria</taxon>
        <taxon>Rhodocyclales</taxon>
        <taxon>Zoogloeaceae</taxon>
        <taxon>Uliginosibacterium</taxon>
    </lineage>
</organism>
<keyword evidence="4 7" id="KW-0812">Transmembrane</keyword>
<dbReference type="PROSITE" id="PS50850">
    <property type="entry name" value="MFS"/>
    <property type="match status" value="1"/>
</dbReference>
<feature type="transmembrane region" description="Helical" evidence="7">
    <location>
        <begin position="64"/>
        <end position="81"/>
    </location>
</feature>
<comment type="caution">
    <text evidence="9">The sequence shown here is derived from an EMBL/GenBank/DDBJ whole genome shotgun (WGS) entry which is preliminary data.</text>
</comment>
<keyword evidence="5 7" id="KW-1133">Transmembrane helix</keyword>
<evidence type="ECO:0000256" key="2">
    <source>
        <dbReference type="ARBA" id="ARBA00022448"/>
    </source>
</evidence>
<feature type="transmembrane region" description="Helical" evidence="7">
    <location>
        <begin position="113"/>
        <end position="136"/>
    </location>
</feature>
<comment type="subcellular location">
    <subcellularLocation>
        <location evidence="1">Cell membrane</location>
        <topology evidence="1">Multi-pass membrane protein</topology>
    </subcellularLocation>
</comment>
<protein>
    <submittedName>
        <fullName evidence="9">MFS transporter</fullName>
    </submittedName>
</protein>
<keyword evidence="2" id="KW-0813">Transport</keyword>
<feature type="transmembrane region" description="Helical" evidence="7">
    <location>
        <begin position="276"/>
        <end position="295"/>
    </location>
</feature>
<accession>A0ABU6K046</accession>
<dbReference type="CDD" id="cd17321">
    <property type="entry name" value="MFS_MMR_MDR_like"/>
    <property type="match status" value="1"/>
</dbReference>
<dbReference type="EMBL" id="JAYXHS010000001">
    <property type="protein sequence ID" value="MEC5385307.1"/>
    <property type="molecule type" value="Genomic_DNA"/>
</dbReference>
<keyword evidence="6 7" id="KW-0472">Membrane</keyword>
<dbReference type="Gene3D" id="1.20.1720.10">
    <property type="entry name" value="Multidrug resistance protein D"/>
    <property type="match status" value="1"/>
</dbReference>